<organism evidence="1 2">
    <name type="scientific">Catharanthus roseus</name>
    <name type="common">Madagascar periwinkle</name>
    <name type="synonym">Vinca rosea</name>
    <dbReference type="NCBI Taxonomy" id="4058"/>
    <lineage>
        <taxon>Eukaryota</taxon>
        <taxon>Viridiplantae</taxon>
        <taxon>Streptophyta</taxon>
        <taxon>Embryophyta</taxon>
        <taxon>Tracheophyta</taxon>
        <taxon>Spermatophyta</taxon>
        <taxon>Magnoliopsida</taxon>
        <taxon>eudicotyledons</taxon>
        <taxon>Gunneridae</taxon>
        <taxon>Pentapetalae</taxon>
        <taxon>asterids</taxon>
        <taxon>lamiids</taxon>
        <taxon>Gentianales</taxon>
        <taxon>Apocynaceae</taxon>
        <taxon>Rauvolfioideae</taxon>
        <taxon>Vinceae</taxon>
        <taxon>Catharanthinae</taxon>
        <taxon>Catharanthus</taxon>
    </lineage>
</organism>
<comment type="caution">
    <text evidence="1">The sequence shown here is derived from an EMBL/GenBank/DDBJ whole genome shotgun (WGS) entry which is preliminary data.</text>
</comment>
<name>A0ACC0BKI8_CATRO</name>
<keyword evidence="2" id="KW-1185">Reference proteome</keyword>
<reference evidence="2" key="1">
    <citation type="journal article" date="2023" name="Nat. Plants">
        <title>Single-cell RNA sequencing provides a high-resolution roadmap for understanding the multicellular compartmentation of specialized metabolism.</title>
        <authorList>
            <person name="Sun S."/>
            <person name="Shen X."/>
            <person name="Li Y."/>
            <person name="Li Y."/>
            <person name="Wang S."/>
            <person name="Li R."/>
            <person name="Zhang H."/>
            <person name="Shen G."/>
            <person name="Guo B."/>
            <person name="Wei J."/>
            <person name="Xu J."/>
            <person name="St-Pierre B."/>
            <person name="Chen S."/>
            <person name="Sun C."/>
        </authorList>
    </citation>
    <scope>NUCLEOTIDE SEQUENCE [LARGE SCALE GENOMIC DNA]</scope>
</reference>
<dbReference type="Proteomes" id="UP001060085">
    <property type="component" value="Linkage Group LG03"/>
</dbReference>
<gene>
    <name evidence="1" type="ORF">M9H77_13507</name>
</gene>
<accession>A0ACC0BKI8</accession>
<protein>
    <submittedName>
        <fullName evidence="1">Uncharacterized protein</fullName>
    </submittedName>
</protein>
<evidence type="ECO:0000313" key="1">
    <source>
        <dbReference type="EMBL" id="KAI5673143.1"/>
    </source>
</evidence>
<sequence length="126" mass="14100">MTKMRHAWEIKVGDWMRDFLGDAQGARKRPVWILEMYWEHMMKYWESPEYKAFCEQNKRNRNEGRGGQGVGKHTGEEISKGSAKGREGSCSHGLSGGSDGSWSYGAGLKAAHLRAENSEAIDGLPP</sequence>
<dbReference type="EMBL" id="CM044703">
    <property type="protein sequence ID" value="KAI5673143.1"/>
    <property type="molecule type" value="Genomic_DNA"/>
</dbReference>
<evidence type="ECO:0000313" key="2">
    <source>
        <dbReference type="Proteomes" id="UP001060085"/>
    </source>
</evidence>
<proteinExistence type="predicted"/>